<dbReference type="Gene3D" id="1.20.1050.10">
    <property type="match status" value="1"/>
</dbReference>
<evidence type="ECO:0000313" key="3">
    <source>
        <dbReference type="Proteomes" id="UP001310890"/>
    </source>
</evidence>
<dbReference type="EMBL" id="JAVRRL010000148">
    <property type="protein sequence ID" value="KAK5105854.1"/>
    <property type="molecule type" value="Genomic_DNA"/>
</dbReference>
<accession>A0AAN7TAK5</accession>
<dbReference type="Pfam" id="PF22041">
    <property type="entry name" value="GST_C_7"/>
    <property type="match status" value="1"/>
</dbReference>
<dbReference type="Proteomes" id="UP001310890">
    <property type="component" value="Unassembled WGS sequence"/>
</dbReference>
<dbReference type="InterPro" id="IPR054416">
    <property type="entry name" value="GST_UstS-like_C"/>
</dbReference>
<evidence type="ECO:0000259" key="1">
    <source>
        <dbReference type="Pfam" id="PF22041"/>
    </source>
</evidence>
<reference evidence="2" key="1">
    <citation type="submission" date="2023-08" db="EMBL/GenBank/DDBJ databases">
        <title>Black Yeasts Isolated from many extreme environments.</title>
        <authorList>
            <person name="Coleine C."/>
            <person name="Stajich J.E."/>
            <person name="Selbmann L."/>
        </authorList>
    </citation>
    <scope>NUCLEOTIDE SEQUENCE</scope>
    <source>
        <strain evidence="2">CCFEE 5401</strain>
    </source>
</reference>
<protein>
    <recommendedName>
        <fullName evidence="1">Glutathione S-transferase UstS-like C-terminal domain-containing protein</fullName>
    </recommendedName>
</protein>
<comment type="caution">
    <text evidence="2">The sequence shown here is derived from an EMBL/GenBank/DDBJ whole genome shotgun (WGS) entry which is preliminary data.</text>
</comment>
<dbReference type="AlphaFoldDB" id="A0AAN7TAK5"/>
<name>A0AAN7TAK5_9PEZI</name>
<organism evidence="2 3">
    <name type="scientific">Meristemomyces frigidus</name>
    <dbReference type="NCBI Taxonomy" id="1508187"/>
    <lineage>
        <taxon>Eukaryota</taxon>
        <taxon>Fungi</taxon>
        <taxon>Dikarya</taxon>
        <taxon>Ascomycota</taxon>
        <taxon>Pezizomycotina</taxon>
        <taxon>Dothideomycetes</taxon>
        <taxon>Dothideomycetidae</taxon>
        <taxon>Mycosphaerellales</taxon>
        <taxon>Teratosphaeriaceae</taxon>
        <taxon>Meristemomyces</taxon>
    </lineage>
</organism>
<sequence>MLPSLHLETGHQETARKLVGQIFNPIAEEFMVSVRDEWLEEPTKTWFHEDRRRRFKATPDEVAAPKAGQEGWEVASQPVFGKLKDLLTSHTNDDGPFITGSKPCYEDFVVVSIFESMKRVARDRYEQLIAYDKSFKTLHEACQPCLEKDGEADAEPRKRLKCGESTVSQLHLDRQNV</sequence>
<proteinExistence type="predicted"/>
<feature type="domain" description="Glutathione S-transferase UstS-like C-terminal" evidence="1">
    <location>
        <begin position="22"/>
        <end position="123"/>
    </location>
</feature>
<evidence type="ECO:0000313" key="2">
    <source>
        <dbReference type="EMBL" id="KAK5105854.1"/>
    </source>
</evidence>
<gene>
    <name evidence="2" type="ORF">LTR62_001966</name>
</gene>